<reference evidence="2" key="1">
    <citation type="submission" date="2014-11" db="EMBL/GenBank/DDBJ databases">
        <authorList>
            <person name="Amaro Gonzalez C."/>
        </authorList>
    </citation>
    <scope>NUCLEOTIDE SEQUENCE</scope>
</reference>
<proteinExistence type="predicted"/>
<evidence type="ECO:0000313" key="2">
    <source>
        <dbReference type="EMBL" id="JAH10912.1"/>
    </source>
</evidence>
<sequence>MFTAQYTVFKHMLVNMVIMQFFCFFFVEPGAFSSFLGCFVFNLKQPDKLLFYFLSINTSAVPGPQSN</sequence>
<feature type="transmembrane region" description="Helical" evidence="1">
    <location>
        <begin position="12"/>
        <end position="41"/>
    </location>
</feature>
<organism evidence="2">
    <name type="scientific">Anguilla anguilla</name>
    <name type="common">European freshwater eel</name>
    <name type="synonym">Muraena anguilla</name>
    <dbReference type="NCBI Taxonomy" id="7936"/>
    <lineage>
        <taxon>Eukaryota</taxon>
        <taxon>Metazoa</taxon>
        <taxon>Chordata</taxon>
        <taxon>Craniata</taxon>
        <taxon>Vertebrata</taxon>
        <taxon>Euteleostomi</taxon>
        <taxon>Actinopterygii</taxon>
        <taxon>Neopterygii</taxon>
        <taxon>Teleostei</taxon>
        <taxon>Anguilliformes</taxon>
        <taxon>Anguillidae</taxon>
        <taxon>Anguilla</taxon>
    </lineage>
</organism>
<accession>A0A0E9Q320</accession>
<name>A0A0E9Q320_ANGAN</name>
<dbReference type="EMBL" id="GBXM01097665">
    <property type="protein sequence ID" value="JAH10912.1"/>
    <property type="molecule type" value="Transcribed_RNA"/>
</dbReference>
<keyword evidence="1" id="KW-0812">Transmembrane</keyword>
<protein>
    <submittedName>
        <fullName evidence="2">Uncharacterized protein</fullName>
    </submittedName>
</protein>
<dbReference type="AlphaFoldDB" id="A0A0E9Q320"/>
<keyword evidence="1" id="KW-1133">Transmembrane helix</keyword>
<reference evidence="2" key="2">
    <citation type="journal article" date="2015" name="Fish Shellfish Immunol.">
        <title>Early steps in the European eel (Anguilla anguilla)-Vibrio vulnificus interaction in the gills: Role of the RtxA13 toxin.</title>
        <authorList>
            <person name="Callol A."/>
            <person name="Pajuelo D."/>
            <person name="Ebbesson L."/>
            <person name="Teles M."/>
            <person name="MacKenzie S."/>
            <person name="Amaro C."/>
        </authorList>
    </citation>
    <scope>NUCLEOTIDE SEQUENCE</scope>
</reference>
<evidence type="ECO:0000256" key="1">
    <source>
        <dbReference type="SAM" id="Phobius"/>
    </source>
</evidence>
<keyword evidence="1" id="KW-0472">Membrane</keyword>